<protein>
    <submittedName>
        <fullName evidence="2">Uncharacterized protein</fullName>
    </submittedName>
</protein>
<evidence type="ECO:0000256" key="1">
    <source>
        <dbReference type="SAM" id="MobiDB-lite"/>
    </source>
</evidence>
<organism evidence="2 3">
    <name type="scientific">Verticillium longisporum</name>
    <name type="common">Verticillium dahliae var. longisporum</name>
    <dbReference type="NCBI Taxonomy" id="100787"/>
    <lineage>
        <taxon>Eukaryota</taxon>
        <taxon>Fungi</taxon>
        <taxon>Dikarya</taxon>
        <taxon>Ascomycota</taxon>
        <taxon>Pezizomycotina</taxon>
        <taxon>Sordariomycetes</taxon>
        <taxon>Hypocreomycetidae</taxon>
        <taxon>Glomerellales</taxon>
        <taxon>Plectosphaerellaceae</taxon>
        <taxon>Verticillium</taxon>
    </lineage>
</organism>
<gene>
    <name evidence="2" type="ORF">BN1723_020210</name>
</gene>
<sequence length="107" mass="12442">MREKKERMKKELQGDVKVSGKKAKRLDKYIENKLRKDENREILAKLSQSKIDTNLFTSSKTIGQGKETKRQAISRAMRERKAGVEVDEDGDEILFERPRQQDSSSDE</sequence>
<dbReference type="Proteomes" id="UP000045706">
    <property type="component" value="Unassembled WGS sequence"/>
</dbReference>
<name>A0A0G4NL68_VERLO</name>
<reference evidence="3" key="1">
    <citation type="submission" date="2015-05" db="EMBL/GenBank/DDBJ databases">
        <authorList>
            <person name="Fogelqvist Johan"/>
        </authorList>
    </citation>
    <scope>NUCLEOTIDE SEQUENCE [LARGE SCALE GENOMIC DNA]</scope>
</reference>
<accession>A0A0G4NL68</accession>
<dbReference type="EMBL" id="CVQI01036282">
    <property type="protein sequence ID" value="CRK47195.1"/>
    <property type="molecule type" value="Genomic_DNA"/>
</dbReference>
<evidence type="ECO:0000313" key="2">
    <source>
        <dbReference type="EMBL" id="CRK47195.1"/>
    </source>
</evidence>
<proteinExistence type="predicted"/>
<feature type="region of interest" description="Disordered" evidence="1">
    <location>
        <begin position="62"/>
        <end position="107"/>
    </location>
</feature>
<dbReference type="AlphaFoldDB" id="A0A0G4NL68"/>
<feature type="non-terminal residue" evidence="2">
    <location>
        <position position="107"/>
    </location>
</feature>
<feature type="compositionally biased region" description="Basic and acidic residues" evidence="1">
    <location>
        <begin position="66"/>
        <end position="84"/>
    </location>
</feature>
<evidence type="ECO:0000313" key="3">
    <source>
        <dbReference type="Proteomes" id="UP000045706"/>
    </source>
</evidence>